<organism evidence="1 2">
    <name type="scientific">Acidocella aquatica</name>
    <dbReference type="NCBI Taxonomy" id="1922313"/>
    <lineage>
        <taxon>Bacteria</taxon>
        <taxon>Pseudomonadati</taxon>
        <taxon>Pseudomonadota</taxon>
        <taxon>Alphaproteobacteria</taxon>
        <taxon>Acetobacterales</taxon>
        <taxon>Acidocellaceae</taxon>
        <taxon>Acidocella</taxon>
    </lineage>
</organism>
<name>A0ABQ6AAQ2_9PROT</name>
<dbReference type="Proteomes" id="UP001156641">
    <property type="component" value="Unassembled WGS sequence"/>
</dbReference>
<protein>
    <recommendedName>
        <fullName evidence="3">Integrase</fullName>
    </recommendedName>
</protein>
<reference evidence="2" key="1">
    <citation type="journal article" date="2019" name="Int. J. Syst. Evol. Microbiol.">
        <title>The Global Catalogue of Microorganisms (GCM) 10K type strain sequencing project: providing services to taxonomists for standard genome sequencing and annotation.</title>
        <authorList>
            <consortium name="The Broad Institute Genomics Platform"/>
            <consortium name="The Broad Institute Genome Sequencing Center for Infectious Disease"/>
            <person name="Wu L."/>
            <person name="Ma J."/>
        </authorList>
    </citation>
    <scope>NUCLEOTIDE SEQUENCE [LARGE SCALE GENOMIC DNA]</scope>
    <source>
        <strain evidence="2">NBRC 112502</strain>
    </source>
</reference>
<dbReference type="EMBL" id="BSOS01000072">
    <property type="protein sequence ID" value="GLR67861.1"/>
    <property type="molecule type" value="Genomic_DNA"/>
</dbReference>
<sequence length="80" mass="8913">MPTIELLGGKVQIYQRGNSRFWQARASVGNKQRQFSTKQEIQDLAAKAAETWFFSLQGKNQAGVLNDRPTFGNPPVFNGA</sequence>
<evidence type="ECO:0008006" key="3">
    <source>
        <dbReference type="Google" id="ProtNLM"/>
    </source>
</evidence>
<evidence type="ECO:0000313" key="1">
    <source>
        <dbReference type="EMBL" id="GLR67861.1"/>
    </source>
</evidence>
<comment type="caution">
    <text evidence="1">The sequence shown here is derived from an EMBL/GenBank/DDBJ whole genome shotgun (WGS) entry which is preliminary data.</text>
</comment>
<keyword evidence="2" id="KW-1185">Reference proteome</keyword>
<evidence type="ECO:0000313" key="2">
    <source>
        <dbReference type="Proteomes" id="UP001156641"/>
    </source>
</evidence>
<gene>
    <name evidence="1" type="ORF">GCM10010909_25420</name>
</gene>
<dbReference type="RefSeq" id="WP_284258640.1">
    <property type="nucleotide sequence ID" value="NZ_BSOS01000072.1"/>
</dbReference>
<accession>A0ABQ6AAQ2</accession>
<proteinExistence type="predicted"/>